<dbReference type="Proteomes" id="UP000282076">
    <property type="component" value="Unassembled WGS sequence"/>
</dbReference>
<evidence type="ECO:0000313" key="1">
    <source>
        <dbReference type="EMBL" id="RKP51386.1"/>
    </source>
</evidence>
<dbReference type="AlphaFoldDB" id="A0A494XRB7"/>
<gene>
    <name evidence="1" type="ORF">D7Z26_16445</name>
</gene>
<evidence type="ECO:0008006" key="3">
    <source>
        <dbReference type="Google" id="ProtNLM"/>
    </source>
</evidence>
<protein>
    <recommendedName>
        <fullName evidence="3">XRE family transcriptional regulator</fullName>
    </recommendedName>
</protein>
<name>A0A494XRB7_9BACL</name>
<organism evidence="1 2">
    <name type="scientific">Cohnella endophytica</name>
    <dbReference type="NCBI Taxonomy" id="2419778"/>
    <lineage>
        <taxon>Bacteria</taxon>
        <taxon>Bacillati</taxon>
        <taxon>Bacillota</taxon>
        <taxon>Bacilli</taxon>
        <taxon>Bacillales</taxon>
        <taxon>Paenibacillaceae</taxon>
        <taxon>Cohnella</taxon>
    </lineage>
</organism>
<sequence length="61" mass="7099">MVAALQVPARELFLYEPEKSEDKHKRKAIDEHMAMINSRSIDEVNMITKISRDIFKAIDPK</sequence>
<proteinExistence type="predicted"/>
<dbReference type="EMBL" id="RBZM01000007">
    <property type="protein sequence ID" value="RKP51386.1"/>
    <property type="molecule type" value="Genomic_DNA"/>
</dbReference>
<comment type="caution">
    <text evidence="1">The sequence shown here is derived from an EMBL/GenBank/DDBJ whole genome shotgun (WGS) entry which is preliminary data.</text>
</comment>
<reference evidence="1 2" key="1">
    <citation type="submission" date="2018-10" db="EMBL/GenBank/DDBJ databases">
        <title>Cohnella sp. M2MS4P-1, whole genome shotgun sequence.</title>
        <authorList>
            <person name="Tuo L."/>
        </authorList>
    </citation>
    <scope>NUCLEOTIDE SEQUENCE [LARGE SCALE GENOMIC DNA]</scope>
    <source>
        <strain evidence="1 2">M2MS4P-1</strain>
    </source>
</reference>
<keyword evidence="2" id="KW-1185">Reference proteome</keyword>
<accession>A0A494XRB7</accession>
<evidence type="ECO:0000313" key="2">
    <source>
        <dbReference type="Proteomes" id="UP000282076"/>
    </source>
</evidence>